<accession>A0AB39C7C9</accession>
<protein>
    <submittedName>
        <fullName evidence="1">Uncharacterized protein</fullName>
    </submittedName>
</protein>
<reference evidence="1" key="1">
    <citation type="submission" date="2024-06" db="EMBL/GenBank/DDBJ databases">
        <authorList>
            <person name="Lee H."/>
            <person name="Agrawal S."/>
        </authorList>
    </citation>
    <scope>NUCLEOTIDE SEQUENCE</scope>
</reference>
<dbReference type="EMBL" id="PP965177">
    <property type="protein sequence ID" value="XDJ02515.1"/>
    <property type="molecule type" value="Genomic_DNA"/>
</dbReference>
<name>A0AB39C7C9_9CAUD</name>
<sequence length="139" mass="16317">MNETTKLLKDFAKEQGINANEVDKFLTKRSTANTLDELLKVPEGLLNHVEYITWLGEPLKSFISNDMWNERHETISLDTVVDCLRDRIYDLIDDVDLDEVDIQDLKIEDDEESQKQLEKYQKIAQYIIDTKFGSVVYDW</sequence>
<evidence type="ECO:0000313" key="1">
    <source>
        <dbReference type="EMBL" id="XDJ02515.1"/>
    </source>
</evidence>
<proteinExistence type="predicted"/>
<organism evidence="1">
    <name type="scientific">Bacillus phage KoopaTroopa</name>
    <dbReference type="NCBI Taxonomy" id="3234046"/>
    <lineage>
        <taxon>Viruses</taxon>
        <taxon>Duplodnaviria</taxon>
        <taxon>Heunggongvirae</taxon>
        <taxon>Uroviricota</taxon>
        <taxon>Caudoviricetes</taxon>
    </lineage>
</organism>